<dbReference type="AlphaFoldDB" id="A3AS05"/>
<name>A3AS05_ORYSJ</name>
<accession>A3AS05</accession>
<reference evidence="2" key="2">
    <citation type="submission" date="2008-12" db="EMBL/GenBank/DDBJ databases">
        <title>Improved gene annotation of the rice (Oryza sativa) genomes.</title>
        <authorList>
            <person name="Wang J."/>
            <person name="Li R."/>
            <person name="Fan W."/>
            <person name="Huang Q."/>
            <person name="Zhang J."/>
            <person name="Zhou Y."/>
            <person name="Hu Y."/>
            <person name="Zi S."/>
            <person name="Li J."/>
            <person name="Ni P."/>
            <person name="Zheng H."/>
            <person name="Zhang Y."/>
            <person name="Zhao M."/>
            <person name="Hao Q."/>
            <person name="McDermott J."/>
            <person name="Samudrala R."/>
            <person name="Kristiansen K."/>
            <person name="Wong G.K.-S."/>
        </authorList>
    </citation>
    <scope>NUCLEOTIDE SEQUENCE</scope>
</reference>
<reference evidence="2" key="1">
    <citation type="journal article" date="2005" name="PLoS Biol.">
        <title>The genomes of Oryza sativa: a history of duplications.</title>
        <authorList>
            <person name="Yu J."/>
            <person name="Wang J."/>
            <person name="Lin W."/>
            <person name="Li S."/>
            <person name="Li H."/>
            <person name="Zhou J."/>
            <person name="Ni P."/>
            <person name="Dong W."/>
            <person name="Hu S."/>
            <person name="Zeng C."/>
            <person name="Zhang J."/>
            <person name="Zhang Y."/>
            <person name="Li R."/>
            <person name="Xu Z."/>
            <person name="Li S."/>
            <person name="Li X."/>
            <person name="Zheng H."/>
            <person name="Cong L."/>
            <person name="Lin L."/>
            <person name="Yin J."/>
            <person name="Geng J."/>
            <person name="Li G."/>
            <person name="Shi J."/>
            <person name="Liu J."/>
            <person name="Lv H."/>
            <person name="Li J."/>
            <person name="Wang J."/>
            <person name="Deng Y."/>
            <person name="Ran L."/>
            <person name="Shi X."/>
            <person name="Wang X."/>
            <person name="Wu Q."/>
            <person name="Li C."/>
            <person name="Ren X."/>
            <person name="Wang J."/>
            <person name="Wang X."/>
            <person name="Li D."/>
            <person name="Liu D."/>
            <person name="Zhang X."/>
            <person name="Ji Z."/>
            <person name="Zhao W."/>
            <person name="Sun Y."/>
            <person name="Zhang Z."/>
            <person name="Bao J."/>
            <person name="Han Y."/>
            <person name="Dong L."/>
            <person name="Ji J."/>
            <person name="Chen P."/>
            <person name="Wu S."/>
            <person name="Liu J."/>
            <person name="Xiao Y."/>
            <person name="Bu D."/>
            <person name="Tan J."/>
            <person name="Yang L."/>
            <person name="Ye C."/>
            <person name="Zhang J."/>
            <person name="Xu J."/>
            <person name="Zhou Y."/>
            <person name="Yu Y."/>
            <person name="Zhang B."/>
            <person name="Zhuang S."/>
            <person name="Wei H."/>
            <person name="Liu B."/>
            <person name="Lei M."/>
            <person name="Yu H."/>
            <person name="Li Y."/>
            <person name="Xu H."/>
            <person name="Wei S."/>
            <person name="He X."/>
            <person name="Fang L."/>
            <person name="Zhang Z."/>
            <person name="Zhang Y."/>
            <person name="Huang X."/>
            <person name="Su Z."/>
            <person name="Tong W."/>
            <person name="Li J."/>
            <person name="Tong Z."/>
            <person name="Li S."/>
            <person name="Ye J."/>
            <person name="Wang L."/>
            <person name="Fang L."/>
            <person name="Lei T."/>
            <person name="Chen C."/>
            <person name="Chen H."/>
            <person name="Xu Z."/>
            <person name="Li H."/>
            <person name="Huang H."/>
            <person name="Zhang F."/>
            <person name="Xu H."/>
            <person name="Li N."/>
            <person name="Zhao C."/>
            <person name="Li S."/>
            <person name="Dong L."/>
            <person name="Huang Y."/>
            <person name="Li L."/>
            <person name="Xi Y."/>
            <person name="Qi Q."/>
            <person name="Li W."/>
            <person name="Zhang B."/>
            <person name="Hu W."/>
            <person name="Zhang Y."/>
            <person name="Tian X."/>
            <person name="Jiao Y."/>
            <person name="Liang X."/>
            <person name="Jin J."/>
            <person name="Gao L."/>
            <person name="Zheng W."/>
            <person name="Hao B."/>
            <person name="Liu S."/>
            <person name="Wang W."/>
            <person name="Yuan L."/>
            <person name="Cao M."/>
            <person name="McDermott J."/>
            <person name="Samudrala R."/>
            <person name="Wang J."/>
            <person name="Wong G.K."/>
            <person name="Yang H."/>
        </authorList>
    </citation>
    <scope>NUCLEOTIDE SEQUENCE [LARGE SCALE GENOMIC DNA]</scope>
</reference>
<sequence length="112" mass="12307">MAARRWAEGVGCGLWQRREGKTRRRQLGVSRSIYPMGVAGEGLEKRRGEELSLLARGRRSGAMEVAEPRHKQVQGELDLVQDEATECHKRSEEAEAGKAHAVKDLGGTNAPS</sequence>
<gene>
    <name evidence="2" type="ORF">OsJ_14155</name>
</gene>
<dbReference type="EMBL" id="CM000141">
    <property type="protein sequence ID" value="EAZ30094.1"/>
    <property type="molecule type" value="Genomic_DNA"/>
</dbReference>
<feature type="region of interest" description="Disordered" evidence="1">
    <location>
        <begin position="84"/>
        <end position="112"/>
    </location>
</feature>
<feature type="compositionally biased region" description="Basic and acidic residues" evidence="1">
    <location>
        <begin position="85"/>
        <end position="103"/>
    </location>
</feature>
<organism evidence="2">
    <name type="scientific">Oryza sativa subsp. japonica</name>
    <name type="common">Rice</name>
    <dbReference type="NCBI Taxonomy" id="39947"/>
    <lineage>
        <taxon>Eukaryota</taxon>
        <taxon>Viridiplantae</taxon>
        <taxon>Streptophyta</taxon>
        <taxon>Embryophyta</taxon>
        <taxon>Tracheophyta</taxon>
        <taxon>Spermatophyta</taxon>
        <taxon>Magnoliopsida</taxon>
        <taxon>Liliopsida</taxon>
        <taxon>Poales</taxon>
        <taxon>Poaceae</taxon>
        <taxon>BOP clade</taxon>
        <taxon>Oryzoideae</taxon>
        <taxon>Oryzeae</taxon>
        <taxon>Oryzinae</taxon>
        <taxon>Oryza</taxon>
        <taxon>Oryza sativa</taxon>
    </lineage>
</organism>
<evidence type="ECO:0000256" key="1">
    <source>
        <dbReference type="SAM" id="MobiDB-lite"/>
    </source>
</evidence>
<evidence type="ECO:0000313" key="2">
    <source>
        <dbReference type="EMBL" id="EAZ30094.1"/>
    </source>
</evidence>
<dbReference type="Proteomes" id="UP000007752">
    <property type="component" value="Chromosome 4"/>
</dbReference>
<protein>
    <submittedName>
        <fullName evidence="2">Uncharacterized protein</fullName>
    </submittedName>
</protein>
<proteinExistence type="predicted"/>